<evidence type="ECO:0000313" key="7">
    <source>
        <dbReference type="Proteomes" id="UP000736164"/>
    </source>
</evidence>
<dbReference type="PANTHER" id="PTHR46920:SF1">
    <property type="entry name" value="PROTEIN MSS51 HOMOLOG, MITOCHONDRIAL-RELATED"/>
    <property type="match status" value="1"/>
</dbReference>
<keyword evidence="1" id="KW-0479">Metal-binding</keyword>
<dbReference type="InterPro" id="IPR052839">
    <property type="entry name" value="Mito_gene_expr_regulator"/>
</dbReference>
<accession>A0A8J7T989</accession>
<reference evidence="6" key="1">
    <citation type="journal article" date="2021" name="Cell">
        <title>Tracing the genetic footprints of vertebrate landing in non-teleost ray-finned fishes.</title>
        <authorList>
            <person name="Bi X."/>
            <person name="Wang K."/>
            <person name="Yang L."/>
            <person name="Pan H."/>
            <person name="Jiang H."/>
            <person name="Wei Q."/>
            <person name="Fang M."/>
            <person name="Yu H."/>
            <person name="Zhu C."/>
            <person name="Cai Y."/>
            <person name="He Y."/>
            <person name="Gan X."/>
            <person name="Zeng H."/>
            <person name="Yu D."/>
            <person name="Zhu Y."/>
            <person name="Jiang H."/>
            <person name="Qiu Q."/>
            <person name="Yang H."/>
            <person name="Zhang Y.E."/>
            <person name="Wang W."/>
            <person name="Zhu M."/>
            <person name="He S."/>
            <person name="Zhang G."/>
        </authorList>
    </citation>
    <scope>NUCLEOTIDE SEQUENCE</scope>
    <source>
        <strain evidence="6">Allg_001</strain>
    </source>
</reference>
<dbReference type="SUPFAM" id="SSF144232">
    <property type="entry name" value="HIT/MYND zinc finger-like"/>
    <property type="match status" value="1"/>
</dbReference>
<dbReference type="EMBL" id="JAAWVO010020884">
    <property type="protein sequence ID" value="MBN3315382.1"/>
    <property type="molecule type" value="Genomic_DNA"/>
</dbReference>
<feature type="domain" description="MYND-type" evidence="5">
    <location>
        <begin position="168"/>
        <end position="204"/>
    </location>
</feature>
<comment type="caution">
    <text evidence="6">The sequence shown here is derived from an EMBL/GenBank/DDBJ whole genome shotgun (WGS) entry which is preliminary data.</text>
</comment>
<gene>
    <name evidence="6" type="primary">Mss51</name>
    <name evidence="6" type="ORF">GTO95_0008924</name>
</gene>
<keyword evidence="7" id="KW-1185">Reference proteome</keyword>
<dbReference type="Gene3D" id="6.10.140.2220">
    <property type="match status" value="1"/>
</dbReference>
<protein>
    <submittedName>
        <fullName evidence="6">MSS51 protein</fullName>
    </submittedName>
</protein>
<name>A0A8J7T989_ATRSP</name>
<feature type="non-terminal residue" evidence="6">
    <location>
        <position position="527"/>
    </location>
</feature>
<dbReference type="Proteomes" id="UP000736164">
    <property type="component" value="Unassembled WGS sequence"/>
</dbReference>
<evidence type="ECO:0000256" key="1">
    <source>
        <dbReference type="ARBA" id="ARBA00022723"/>
    </source>
</evidence>
<evidence type="ECO:0000259" key="5">
    <source>
        <dbReference type="PROSITE" id="PS50865"/>
    </source>
</evidence>
<evidence type="ECO:0000256" key="2">
    <source>
        <dbReference type="ARBA" id="ARBA00022771"/>
    </source>
</evidence>
<dbReference type="InterPro" id="IPR002893">
    <property type="entry name" value="Znf_MYND"/>
</dbReference>
<organism evidence="6 7">
    <name type="scientific">Atractosteus spatula</name>
    <name type="common">Alligator gar</name>
    <name type="synonym">Lepisosteus spatula</name>
    <dbReference type="NCBI Taxonomy" id="7917"/>
    <lineage>
        <taxon>Eukaryota</taxon>
        <taxon>Metazoa</taxon>
        <taxon>Chordata</taxon>
        <taxon>Craniata</taxon>
        <taxon>Vertebrata</taxon>
        <taxon>Euteleostomi</taxon>
        <taxon>Actinopterygii</taxon>
        <taxon>Neopterygii</taxon>
        <taxon>Holostei</taxon>
        <taxon>Semionotiformes</taxon>
        <taxon>Lepisosteidae</taxon>
        <taxon>Atractosteus</taxon>
    </lineage>
</organism>
<keyword evidence="3" id="KW-0862">Zinc</keyword>
<proteinExistence type="predicted"/>
<dbReference type="PANTHER" id="PTHR46920">
    <property type="match status" value="1"/>
</dbReference>
<evidence type="ECO:0000256" key="4">
    <source>
        <dbReference type="PROSITE-ProRule" id="PRU00134"/>
    </source>
</evidence>
<dbReference type="Pfam" id="PF01753">
    <property type="entry name" value="zf-MYND"/>
    <property type="match status" value="1"/>
</dbReference>
<dbReference type="PROSITE" id="PS50865">
    <property type="entry name" value="ZF_MYND_2"/>
    <property type="match status" value="1"/>
</dbReference>
<dbReference type="Pfam" id="PF20179">
    <property type="entry name" value="MSS51_C"/>
    <property type="match status" value="1"/>
</dbReference>
<keyword evidence="2 4" id="KW-0863">Zinc-finger</keyword>
<dbReference type="AlphaFoldDB" id="A0A8J7T989"/>
<sequence length="527" mass="59346">MAHSPADVSPVEPGFGIPIPDSVYTDRLGFFSMDANVPGLSRVILNKLNMRGFEDYSAAFDTVDHDILLSRCETVFGVSDTALIWFKSYLTDPCHFVSLRASVSHSRPSVHQTLVPAQTAQLPLPLTGDTCNAFRLPTGVSVRNVVFPFFSFQCGVSLYWFLFMQHVCRHAFCTALVYCYRCQNVYYCSKECQRENWPEHKKFCQQLRLVAIDRLVEWLVFTGDIPFPSVQWPRPVAEVGGWEDWFFMQGDLGPRLAAILACRHMGLLWDNAGKPRPGDAELRESVKRVASEFLSRPLALGLGLRLFGLDPGSRALTVHLVGASHSETLGARTTDLDELSRMFPGHQGLEVVMVGPEVVDGPVLRPPLRALGPRGKVYISAYKGLYHQFWEELVEQKEAARPDLVVGFHPALRTFIQRLGDSRRQQLEGFHAAQGLTEGWLPTLLLLRDYRIPSLFTMYNEQELKYSLQILTELEVQIVKCGVNPFASLKPEQVQSSPNKPPVYCNSHYVSFHGPLEGFEIQQEEEG</sequence>
<feature type="non-terminal residue" evidence="6">
    <location>
        <position position="1"/>
    </location>
</feature>
<evidence type="ECO:0000313" key="6">
    <source>
        <dbReference type="EMBL" id="MBN3315382.1"/>
    </source>
</evidence>
<dbReference type="InterPro" id="IPR046824">
    <property type="entry name" value="Mss51-like_C"/>
</dbReference>
<evidence type="ECO:0000256" key="3">
    <source>
        <dbReference type="ARBA" id="ARBA00022833"/>
    </source>
</evidence>
<dbReference type="GO" id="GO:0008270">
    <property type="term" value="F:zinc ion binding"/>
    <property type="evidence" value="ECO:0007669"/>
    <property type="project" value="UniProtKB-KW"/>
</dbReference>